<reference evidence="2" key="1">
    <citation type="submission" date="2021-10" db="EMBL/GenBank/DDBJ databases">
        <title>Melipona bicolor Genome sequencing and assembly.</title>
        <authorList>
            <person name="Araujo N.S."/>
            <person name="Arias M.C."/>
        </authorList>
    </citation>
    <scope>NUCLEOTIDE SEQUENCE</scope>
    <source>
        <strain evidence="2">USP_2M_L1-L4_2017</strain>
        <tissue evidence="2">Whole body</tissue>
    </source>
</reference>
<evidence type="ECO:0000256" key="1">
    <source>
        <dbReference type="SAM" id="MobiDB-lite"/>
    </source>
</evidence>
<keyword evidence="3" id="KW-1185">Reference proteome</keyword>
<feature type="region of interest" description="Disordered" evidence="1">
    <location>
        <begin position="1"/>
        <end position="20"/>
    </location>
</feature>
<comment type="caution">
    <text evidence="2">The sequence shown here is derived from an EMBL/GenBank/DDBJ whole genome shotgun (WGS) entry which is preliminary data.</text>
</comment>
<dbReference type="Proteomes" id="UP001177670">
    <property type="component" value="Unassembled WGS sequence"/>
</dbReference>
<protein>
    <submittedName>
        <fullName evidence="2">Uncharacterized protein</fullName>
    </submittedName>
</protein>
<evidence type="ECO:0000313" key="3">
    <source>
        <dbReference type="Proteomes" id="UP001177670"/>
    </source>
</evidence>
<accession>A0AA40FQF3</accession>
<evidence type="ECO:0000313" key="2">
    <source>
        <dbReference type="EMBL" id="KAK1123115.1"/>
    </source>
</evidence>
<proteinExistence type="predicted"/>
<organism evidence="2 3">
    <name type="scientific">Melipona bicolor</name>
    <dbReference type="NCBI Taxonomy" id="60889"/>
    <lineage>
        <taxon>Eukaryota</taxon>
        <taxon>Metazoa</taxon>
        <taxon>Ecdysozoa</taxon>
        <taxon>Arthropoda</taxon>
        <taxon>Hexapoda</taxon>
        <taxon>Insecta</taxon>
        <taxon>Pterygota</taxon>
        <taxon>Neoptera</taxon>
        <taxon>Endopterygota</taxon>
        <taxon>Hymenoptera</taxon>
        <taxon>Apocrita</taxon>
        <taxon>Aculeata</taxon>
        <taxon>Apoidea</taxon>
        <taxon>Anthophila</taxon>
        <taxon>Apidae</taxon>
        <taxon>Melipona</taxon>
    </lineage>
</organism>
<dbReference type="AlphaFoldDB" id="A0AA40FQF3"/>
<feature type="compositionally biased region" description="Polar residues" evidence="1">
    <location>
        <begin position="7"/>
        <end position="18"/>
    </location>
</feature>
<name>A0AA40FQF3_9HYME</name>
<dbReference type="EMBL" id="JAHYIQ010000021">
    <property type="protein sequence ID" value="KAK1123115.1"/>
    <property type="molecule type" value="Genomic_DNA"/>
</dbReference>
<gene>
    <name evidence="2" type="ORF">K0M31_008748</name>
</gene>
<sequence length="82" mass="9293">MDIVPSTRKNVNPQSIRNTWPPAGLYDKTESQWKRPVRAIHGSSRVGRSASLLQRAASSVPRLPSSWHFRVSTIFSQSYIEI</sequence>